<dbReference type="GO" id="GO:0004553">
    <property type="term" value="F:hydrolase activity, hydrolyzing O-glycosyl compounds"/>
    <property type="evidence" value="ECO:0007669"/>
    <property type="project" value="InterPro"/>
</dbReference>
<dbReference type="EMBL" id="JACAZE010000010">
    <property type="protein sequence ID" value="KAF7305431.1"/>
    <property type="molecule type" value="Genomic_DNA"/>
</dbReference>
<evidence type="ECO:0000256" key="1">
    <source>
        <dbReference type="ARBA" id="ARBA00009865"/>
    </source>
</evidence>
<dbReference type="InterPro" id="IPR051795">
    <property type="entry name" value="Glycosyl_Hydrlase_43"/>
</dbReference>
<comment type="similarity">
    <text evidence="1 4">Belongs to the glycosyl hydrolase 43 family.</text>
</comment>
<gene>
    <name evidence="7" type="ORF">HMN09_00795600</name>
</gene>
<reference evidence="7" key="1">
    <citation type="submission" date="2020-05" db="EMBL/GenBank/DDBJ databases">
        <title>Mycena genomes resolve the evolution of fungal bioluminescence.</title>
        <authorList>
            <person name="Tsai I.J."/>
        </authorList>
    </citation>
    <scope>NUCLEOTIDE SEQUENCE</scope>
    <source>
        <strain evidence="7">110903Hualien_Pintung</strain>
    </source>
</reference>
<comment type="caution">
    <text evidence="7">The sequence shown here is derived from an EMBL/GenBank/DDBJ whole genome shotgun (WGS) entry which is preliminary data.</text>
</comment>
<evidence type="ECO:0000256" key="4">
    <source>
        <dbReference type="RuleBase" id="RU361187"/>
    </source>
</evidence>
<sequence length="600" mass="65449">MQLGAFVGAVTTLASLATVNALINPILPGWNPDPSITRVGADYFLATSSFEYFPGHPIYHSTDLYSWRLIGHALNRPSQLALFGTPEDGGLWGPTLRYHEETATFHLFSTARYAYTAEYRLFPRSFFVMTKDIWANSWSDPVYFDNLGYDQGVFWDPSGDVYAVWSGINNAVEKIYSIYQSKIDIHTGSALTPSQIIFRGVLPDNSTARPEGPHLYLINDTYYLLIAEGGSTPEHRSTIQRGPSPSGPWEENPANPILFNGANESLPVQYTGHADIVEGPDGRWWGVALGTRPQRPGDFTHMQLGRETFLFPVTWVAGWPVFNGGQPLAEHLPGVLEDVSPLKTYESDFASIKTEQELWLDGYYALRTPYKPFWSTTAREGYLRLSANAYAVGDRDSPALLLRKQTAYTETFEVELDFTPPPTNPSGVDALYGPNGLNSGFGLGPEAGVSVFYSDLLHNEIGVVGGGLLSTGNGSAGTAARALVARQTTLNTQVGPWQLVYTNSTLTNTAFYPLSTTTGPIRFRVSASPLSYTLSYAESGDANFTDVLEIDSSALSVPPTGGFFFQGAAFGMYNTGNGQVSLAPADFRDVKQIPVPPGRG</sequence>
<keyword evidence="2 4" id="KW-0378">Hydrolase</keyword>
<dbReference type="OrthoDB" id="2139957at2759"/>
<keyword evidence="5" id="KW-0732">Signal</keyword>
<dbReference type="PANTHER" id="PTHR42812:SF16">
    <property type="entry name" value="HYDROLASE, PUTATIVE (AFU_ORTHOLOGUE AFUA_7G06110)-RELATED"/>
    <property type="match status" value="1"/>
</dbReference>
<dbReference type="InterPro" id="IPR041542">
    <property type="entry name" value="GH43_C2"/>
</dbReference>
<dbReference type="SUPFAM" id="SSF49899">
    <property type="entry name" value="Concanavalin A-like lectins/glucanases"/>
    <property type="match status" value="1"/>
</dbReference>
<feature type="chain" id="PRO_5034053821" evidence="5">
    <location>
        <begin position="22"/>
        <end position="600"/>
    </location>
</feature>
<dbReference type="GO" id="GO:0005975">
    <property type="term" value="P:carbohydrate metabolic process"/>
    <property type="evidence" value="ECO:0007669"/>
    <property type="project" value="InterPro"/>
</dbReference>
<proteinExistence type="inferred from homology"/>
<keyword evidence="3 4" id="KW-0326">Glycosidase</keyword>
<organism evidence="7 8">
    <name type="scientific">Mycena chlorophos</name>
    <name type="common">Agaric fungus</name>
    <name type="synonym">Agaricus chlorophos</name>
    <dbReference type="NCBI Taxonomy" id="658473"/>
    <lineage>
        <taxon>Eukaryota</taxon>
        <taxon>Fungi</taxon>
        <taxon>Dikarya</taxon>
        <taxon>Basidiomycota</taxon>
        <taxon>Agaricomycotina</taxon>
        <taxon>Agaricomycetes</taxon>
        <taxon>Agaricomycetidae</taxon>
        <taxon>Agaricales</taxon>
        <taxon>Marasmiineae</taxon>
        <taxon>Mycenaceae</taxon>
        <taxon>Mycena</taxon>
    </lineage>
</organism>
<evidence type="ECO:0000313" key="7">
    <source>
        <dbReference type="EMBL" id="KAF7305431.1"/>
    </source>
</evidence>
<dbReference type="PANTHER" id="PTHR42812">
    <property type="entry name" value="BETA-XYLOSIDASE"/>
    <property type="match status" value="1"/>
</dbReference>
<feature type="domain" description="Beta-xylosidase C-terminal Concanavalin A-like" evidence="6">
    <location>
        <begin position="512"/>
        <end position="588"/>
    </location>
</feature>
<dbReference type="InterPro" id="IPR023296">
    <property type="entry name" value="Glyco_hydro_beta-prop_sf"/>
</dbReference>
<accession>A0A8H6W764</accession>
<feature type="domain" description="Beta-xylosidase C-terminal Concanavalin A-like" evidence="6">
    <location>
        <begin position="363"/>
        <end position="420"/>
    </location>
</feature>
<dbReference type="AlphaFoldDB" id="A0A8H6W764"/>
<evidence type="ECO:0000259" key="6">
    <source>
        <dbReference type="Pfam" id="PF17851"/>
    </source>
</evidence>
<keyword evidence="8" id="KW-1185">Reference proteome</keyword>
<evidence type="ECO:0000256" key="2">
    <source>
        <dbReference type="ARBA" id="ARBA00022801"/>
    </source>
</evidence>
<dbReference type="Proteomes" id="UP000613580">
    <property type="component" value="Unassembled WGS sequence"/>
</dbReference>
<evidence type="ECO:0000256" key="3">
    <source>
        <dbReference type="ARBA" id="ARBA00023295"/>
    </source>
</evidence>
<dbReference type="Pfam" id="PF04616">
    <property type="entry name" value="Glyco_hydro_43"/>
    <property type="match status" value="1"/>
</dbReference>
<dbReference type="Gene3D" id="2.115.10.20">
    <property type="entry name" value="Glycosyl hydrolase domain, family 43"/>
    <property type="match status" value="1"/>
</dbReference>
<feature type="signal peptide" evidence="5">
    <location>
        <begin position="1"/>
        <end position="21"/>
    </location>
</feature>
<dbReference type="Pfam" id="PF17851">
    <property type="entry name" value="GH43_C2"/>
    <property type="match status" value="2"/>
</dbReference>
<dbReference type="CDD" id="cd18617">
    <property type="entry name" value="GH43_XynB-like"/>
    <property type="match status" value="1"/>
</dbReference>
<evidence type="ECO:0000256" key="5">
    <source>
        <dbReference type="SAM" id="SignalP"/>
    </source>
</evidence>
<dbReference type="SUPFAM" id="SSF75005">
    <property type="entry name" value="Arabinanase/levansucrase/invertase"/>
    <property type="match status" value="1"/>
</dbReference>
<dbReference type="Gene3D" id="2.60.120.200">
    <property type="match status" value="1"/>
</dbReference>
<dbReference type="InterPro" id="IPR013320">
    <property type="entry name" value="ConA-like_dom_sf"/>
</dbReference>
<dbReference type="InterPro" id="IPR006710">
    <property type="entry name" value="Glyco_hydro_43"/>
</dbReference>
<name>A0A8H6W764_MYCCL</name>
<evidence type="ECO:0000313" key="8">
    <source>
        <dbReference type="Proteomes" id="UP000613580"/>
    </source>
</evidence>
<protein>
    <submittedName>
        <fullName evidence="7">Non-reducing end alpha-L-arabinofuranosidase BoGH43B</fullName>
    </submittedName>
</protein>